<gene>
    <name evidence="2" type="ORF">QR680_018383</name>
</gene>
<feature type="compositionally biased region" description="Basic and acidic residues" evidence="1">
    <location>
        <begin position="548"/>
        <end position="558"/>
    </location>
</feature>
<feature type="region of interest" description="Disordered" evidence="1">
    <location>
        <begin position="536"/>
        <end position="558"/>
    </location>
</feature>
<proteinExistence type="predicted"/>
<evidence type="ECO:0000313" key="2">
    <source>
        <dbReference type="EMBL" id="KAK0406124.1"/>
    </source>
</evidence>
<keyword evidence="3" id="KW-1185">Reference proteome</keyword>
<feature type="region of interest" description="Disordered" evidence="1">
    <location>
        <begin position="152"/>
        <end position="187"/>
    </location>
</feature>
<comment type="caution">
    <text evidence="2">The sequence shown here is derived from an EMBL/GenBank/DDBJ whole genome shotgun (WGS) entry which is preliminary data.</text>
</comment>
<dbReference type="Proteomes" id="UP001175271">
    <property type="component" value="Unassembled WGS sequence"/>
</dbReference>
<name>A0AA39HIQ2_9BILA</name>
<accession>A0AA39HIQ2</accession>
<evidence type="ECO:0000256" key="1">
    <source>
        <dbReference type="SAM" id="MobiDB-lite"/>
    </source>
</evidence>
<sequence length="558" mass="62518">MSRRRELKRNPETPEADPLPIGPLRRPDPRRVGLHWSSYGNTTGYEPLDGTVCEWISDDTPLYEERPKNEWVMDWTGTTITIDEREESSPKELAAPVPTSAQSGRGGCGRGGFPRQHYYNTLAGRDADHYIGPFHEAPAHVRFAQRTWSLQGDNTERSTESRYHHRDAQARTHEHRSRGGARAHSGFMHCEEPRPAFHLRSMPSPISESPNDSAAVIEQRVLQTFGNHATDHDGNTTFAVDVVEENVEQGGAALEEEGLVEREWEPIAPAEMEMATKDESSIKRAVDIVEENVELGHAALEEREWEPIASAEMEMATSDESNIQCAVDVVEENVEQGGAALEEEGLVEREWEPIAPAEMEISTKDESSIKRAVDIVEENVELGHAALEEKEGLVEREWEPIAPAEMEMATKDESSIQRAVDIVEENVELGHAALEEKEGLVEREWEPIAPAEMEMATKDESSIQRAVDIVEENVELGHTALEEKEGLVEREWELSAHAEMEIPTEDEGNIKCAIDVVQENLEHGDVALEEQELVEHDMEPIAPAEMEMTTKDENSMNS</sequence>
<organism evidence="2 3">
    <name type="scientific">Steinernema hermaphroditum</name>
    <dbReference type="NCBI Taxonomy" id="289476"/>
    <lineage>
        <taxon>Eukaryota</taxon>
        <taxon>Metazoa</taxon>
        <taxon>Ecdysozoa</taxon>
        <taxon>Nematoda</taxon>
        <taxon>Chromadorea</taxon>
        <taxon>Rhabditida</taxon>
        <taxon>Tylenchina</taxon>
        <taxon>Panagrolaimomorpha</taxon>
        <taxon>Strongyloidoidea</taxon>
        <taxon>Steinernematidae</taxon>
        <taxon>Steinernema</taxon>
    </lineage>
</organism>
<reference evidence="2" key="1">
    <citation type="submission" date="2023-06" db="EMBL/GenBank/DDBJ databases">
        <title>Genomic analysis of the entomopathogenic nematode Steinernema hermaphroditum.</title>
        <authorList>
            <person name="Schwarz E.M."/>
            <person name="Heppert J.K."/>
            <person name="Baniya A."/>
            <person name="Schwartz H.T."/>
            <person name="Tan C.-H."/>
            <person name="Antoshechkin I."/>
            <person name="Sternberg P.W."/>
            <person name="Goodrich-Blair H."/>
            <person name="Dillman A.R."/>
        </authorList>
    </citation>
    <scope>NUCLEOTIDE SEQUENCE</scope>
    <source>
        <strain evidence="2">PS9179</strain>
        <tissue evidence="2">Whole animal</tissue>
    </source>
</reference>
<dbReference type="EMBL" id="JAUCMV010000004">
    <property type="protein sequence ID" value="KAK0406124.1"/>
    <property type="molecule type" value="Genomic_DNA"/>
</dbReference>
<dbReference type="AlphaFoldDB" id="A0AA39HIQ2"/>
<feature type="region of interest" description="Disordered" evidence="1">
    <location>
        <begin position="1"/>
        <end position="32"/>
    </location>
</feature>
<evidence type="ECO:0000313" key="3">
    <source>
        <dbReference type="Proteomes" id="UP001175271"/>
    </source>
</evidence>
<feature type="region of interest" description="Disordered" evidence="1">
    <location>
        <begin position="85"/>
        <end position="109"/>
    </location>
</feature>
<protein>
    <submittedName>
        <fullName evidence="2">Uncharacterized protein</fullName>
    </submittedName>
</protein>
<feature type="compositionally biased region" description="Basic and acidic residues" evidence="1">
    <location>
        <begin position="154"/>
        <end position="172"/>
    </location>
</feature>